<name>A0A024G8N7_9STRA</name>
<protein>
    <submittedName>
        <fullName evidence="1">Uncharacterized protein</fullName>
    </submittedName>
</protein>
<dbReference type="Proteomes" id="UP000053237">
    <property type="component" value="Unassembled WGS sequence"/>
</dbReference>
<dbReference type="EMBL" id="CAIX01000044">
    <property type="protein sequence ID" value="CCI43123.1"/>
    <property type="molecule type" value="Genomic_DNA"/>
</dbReference>
<keyword evidence="2" id="KW-1185">Reference proteome</keyword>
<reference evidence="1 2" key="1">
    <citation type="submission" date="2012-05" db="EMBL/GenBank/DDBJ databases">
        <title>Recombination and specialization in a pathogen metapopulation.</title>
        <authorList>
            <person name="Gardiner A."/>
            <person name="Kemen E."/>
            <person name="Schultz-Larsen T."/>
            <person name="MacLean D."/>
            <person name="Van Oosterhout C."/>
            <person name="Jones J.D.G."/>
        </authorList>
    </citation>
    <scope>NUCLEOTIDE SEQUENCE [LARGE SCALE GENOMIC DNA]</scope>
    <source>
        <strain evidence="1 2">Ac Nc2</strain>
    </source>
</reference>
<gene>
    <name evidence="1" type="ORF">BN9_039070</name>
</gene>
<sequence>MSRWRCCIPTCFHPINAYQRKLLFPFQFLWLQEHNISLHRLPVQGISVYPSVVTTASQKMKRSHVKLHLAFFGARLECRSNIDSTGIPNDVQKLKMRMEWLYCDTFLNATIMGQVSFREDPTSHHLSAFADANVIALIRNVVASFHYIKDQCDVSASRGYMLLR</sequence>
<evidence type="ECO:0000313" key="2">
    <source>
        <dbReference type="Proteomes" id="UP000053237"/>
    </source>
</evidence>
<proteinExistence type="predicted"/>
<comment type="caution">
    <text evidence="1">The sequence shown here is derived from an EMBL/GenBank/DDBJ whole genome shotgun (WGS) entry which is preliminary data.</text>
</comment>
<accession>A0A024G8N7</accession>
<dbReference type="InParanoid" id="A0A024G8N7"/>
<dbReference type="AlphaFoldDB" id="A0A024G8N7"/>
<evidence type="ECO:0000313" key="1">
    <source>
        <dbReference type="EMBL" id="CCI43123.1"/>
    </source>
</evidence>
<organism evidence="1 2">
    <name type="scientific">Albugo candida</name>
    <dbReference type="NCBI Taxonomy" id="65357"/>
    <lineage>
        <taxon>Eukaryota</taxon>
        <taxon>Sar</taxon>
        <taxon>Stramenopiles</taxon>
        <taxon>Oomycota</taxon>
        <taxon>Peronosporomycetes</taxon>
        <taxon>Albuginales</taxon>
        <taxon>Albuginaceae</taxon>
        <taxon>Albugo</taxon>
    </lineage>
</organism>